<evidence type="ECO:0000256" key="1">
    <source>
        <dbReference type="ARBA" id="ARBA00005662"/>
    </source>
</evidence>
<dbReference type="Pfam" id="PF09587">
    <property type="entry name" value="PGA_cap"/>
    <property type="match status" value="1"/>
</dbReference>
<proteinExistence type="inferred from homology"/>
<dbReference type="PANTHER" id="PTHR33393:SF13">
    <property type="entry name" value="PGA BIOSYNTHESIS PROTEIN CAPA"/>
    <property type="match status" value="1"/>
</dbReference>
<dbReference type="SMART" id="SM00854">
    <property type="entry name" value="PGA_cap"/>
    <property type="match status" value="1"/>
</dbReference>
<evidence type="ECO:0000313" key="4">
    <source>
        <dbReference type="Proteomes" id="UP000294684"/>
    </source>
</evidence>
<dbReference type="RefSeq" id="WP_004783713.1">
    <property type="nucleotide sequence ID" value="NZ_RQGE01000007.1"/>
</dbReference>
<dbReference type="InterPro" id="IPR019079">
    <property type="entry name" value="Capsule_synth_CapA"/>
</dbReference>
<dbReference type="STRING" id="1193051.LEP1GSC017_3909"/>
<protein>
    <submittedName>
        <fullName evidence="3">Poly-gamma-glutamate synthesis protein (Capsule biosynthesis protein)</fullName>
    </submittedName>
</protein>
<dbReference type="Gene3D" id="3.60.21.10">
    <property type="match status" value="1"/>
</dbReference>
<evidence type="ECO:0000259" key="2">
    <source>
        <dbReference type="SMART" id="SM00854"/>
    </source>
</evidence>
<dbReference type="OrthoDB" id="9810906at2"/>
<accession>A0A4R8MVU3</accession>
<feature type="domain" description="Capsule synthesis protein CapA" evidence="2">
    <location>
        <begin position="56"/>
        <end position="294"/>
    </location>
</feature>
<name>A0A4R8MVU3_LEPME</name>
<dbReference type="CDD" id="cd07381">
    <property type="entry name" value="MPP_CapA"/>
    <property type="match status" value="1"/>
</dbReference>
<comment type="caution">
    <text evidence="3">The sequence shown here is derived from an EMBL/GenBank/DDBJ whole genome shotgun (WGS) entry which is preliminary data.</text>
</comment>
<dbReference type="Proteomes" id="UP000294684">
    <property type="component" value="Unassembled WGS sequence"/>
</dbReference>
<organism evidence="3 4">
    <name type="scientific">Leptospira meyeri</name>
    <dbReference type="NCBI Taxonomy" id="29508"/>
    <lineage>
        <taxon>Bacteria</taxon>
        <taxon>Pseudomonadati</taxon>
        <taxon>Spirochaetota</taxon>
        <taxon>Spirochaetia</taxon>
        <taxon>Leptospirales</taxon>
        <taxon>Leptospiraceae</taxon>
        <taxon>Leptospira</taxon>
    </lineage>
</organism>
<evidence type="ECO:0000313" key="3">
    <source>
        <dbReference type="EMBL" id="TDY71106.1"/>
    </source>
</evidence>
<dbReference type="AlphaFoldDB" id="A0A4R8MVU3"/>
<reference evidence="3 4" key="1">
    <citation type="submission" date="2019-03" db="EMBL/GenBank/DDBJ databases">
        <title>Genomic Encyclopedia of Archaeal and Bacterial Type Strains, Phase II (KMG-II): from individual species to whole genera.</title>
        <authorList>
            <person name="Goeker M."/>
        </authorList>
    </citation>
    <scope>NUCLEOTIDE SEQUENCE [LARGE SCALE GENOMIC DNA]</scope>
    <source>
        <strain evidence="3 4">DSM 21537</strain>
    </source>
</reference>
<dbReference type="PANTHER" id="PTHR33393">
    <property type="entry name" value="POLYGLUTAMINE SYNTHESIS ACCESSORY PROTEIN RV0574C-RELATED"/>
    <property type="match status" value="1"/>
</dbReference>
<dbReference type="InterPro" id="IPR052169">
    <property type="entry name" value="CW_Biosynth-Accessory"/>
</dbReference>
<comment type="similarity">
    <text evidence="1">Belongs to the CapA family.</text>
</comment>
<dbReference type="GeneID" id="79825419"/>
<dbReference type="SUPFAM" id="SSF56300">
    <property type="entry name" value="Metallo-dependent phosphatases"/>
    <property type="match status" value="1"/>
</dbReference>
<keyword evidence="4" id="KW-1185">Reference proteome</keyword>
<gene>
    <name evidence="3" type="ORF">CLV96_0061</name>
</gene>
<sequence length="382" mass="43559">MNLFRICLLIVFVLPFLLFGADIPESVEPKLDLPVQNLYHFRTETGETIQYPKSTKLWFGGDVMFNWGVRDSMRSEDPYFPFKSFFSYLKNFDFRFLNLETPILHKTPSADQRKSYVFFGERKDLMVLRLLGIDGVFLGNNHTMDFGENGLFETLELLDEFGIRHTGAGKNTDEALVPIIVSKQNTEYRIFSFSDTGETRLFSGTKSPGAAYFRVGTAERLVKRTKPNQVNLLSVHWGVEYNPLPMDTERNAAKYLVNAGYQVIIGHHPHVPQGIEVFPKGVVIYSLGNFFFGSKNQYLKHNISVVLHFDGDKLLFVEVVPVFGKHQSLPGDHYFFPLGPKEAEIFLKEYAILCKQLGTELVISGGRGYVFLDKELKAKLKP</sequence>
<dbReference type="EMBL" id="SORO01000001">
    <property type="protein sequence ID" value="TDY71106.1"/>
    <property type="molecule type" value="Genomic_DNA"/>
</dbReference>
<dbReference type="InterPro" id="IPR029052">
    <property type="entry name" value="Metallo-depent_PP-like"/>
</dbReference>